<evidence type="ECO:0000313" key="3">
    <source>
        <dbReference type="EMBL" id="KAI5349251.1"/>
    </source>
</evidence>
<evidence type="ECO:0000256" key="1">
    <source>
        <dbReference type="PROSITE-ProRule" id="PRU00047"/>
    </source>
</evidence>
<sequence>MERFLLRLKHIRDQLASAGVPISDDDFMITILNGLPLEYDMIKTVLIARDSLITLKDFCAQLLAAEQTPKLGFALTMLCICLLPLLMRFCLWTWSIFTDSVSKFHFSWWSQVRFGDSSSKFYVVPKCQICGKRGHTAANCYHRHGYHNSKISGSIIACQMCGKKGHGALDCFHRSNYVYQGQAPPSTISAMTAHSSYMPTHAYAPMTTHSRQEMADHVWIADIGASHHMVADVFTLHDLPPLIPLIK</sequence>
<evidence type="ECO:0000259" key="2">
    <source>
        <dbReference type="PROSITE" id="PS50158"/>
    </source>
</evidence>
<keyword evidence="1" id="KW-0863">Zinc-finger</keyword>
<dbReference type="PANTHER" id="PTHR47481">
    <property type="match status" value="1"/>
</dbReference>
<dbReference type="Pfam" id="PF14223">
    <property type="entry name" value="Retrotran_gag_2"/>
    <property type="match status" value="1"/>
</dbReference>
<dbReference type="Proteomes" id="UP001054821">
    <property type="component" value="Chromosome 1"/>
</dbReference>
<dbReference type="GO" id="GO:0003676">
    <property type="term" value="F:nucleic acid binding"/>
    <property type="evidence" value="ECO:0007669"/>
    <property type="project" value="InterPro"/>
</dbReference>
<evidence type="ECO:0000313" key="4">
    <source>
        <dbReference type="Proteomes" id="UP001054821"/>
    </source>
</evidence>
<keyword evidence="4" id="KW-1185">Reference proteome</keyword>
<accession>A0AAD4ZKV0</accession>
<keyword evidence="1" id="KW-0479">Metal-binding</keyword>
<dbReference type="PROSITE" id="PS50158">
    <property type="entry name" value="ZF_CCHC"/>
    <property type="match status" value="2"/>
</dbReference>
<reference evidence="3 4" key="1">
    <citation type="journal article" date="2022" name="G3 (Bethesda)">
        <title>Whole-genome sequence and methylome profiling of the almond [Prunus dulcis (Mill.) D.A. Webb] cultivar 'Nonpareil'.</title>
        <authorList>
            <person name="D'Amico-Willman K.M."/>
            <person name="Ouma W.Z."/>
            <person name="Meulia T."/>
            <person name="Sideli G.M."/>
            <person name="Gradziel T.M."/>
            <person name="Fresnedo-Ramirez J."/>
        </authorList>
    </citation>
    <scope>NUCLEOTIDE SEQUENCE [LARGE SCALE GENOMIC DNA]</scope>
    <source>
        <strain evidence="3">Clone GOH B32 T37-40</strain>
    </source>
</reference>
<gene>
    <name evidence="3" type="ORF">L3X38_002138</name>
</gene>
<name>A0AAD4ZKV0_PRUDU</name>
<dbReference type="Gene3D" id="4.10.60.10">
    <property type="entry name" value="Zinc finger, CCHC-type"/>
    <property type="match status" value="1"/>
</dbReference>
<dbReference type="SUPFAM" id="SSF57756">
    <property type="entry name" value="Retrovirus zinc finger-like domains"/>
    <property type="match status" value="1"/>
</dbReference>
<dbReference type="SMART" id="SM00343">
    <property type="entry name" value="ZnF_C2HC"/>
    <property type="match status" value="2"/>
</dbReference>
<dbReference type="EMBL" id="JAJFAZ020000001">
    <property type="protein sequence ID" value="KAI5349251.1"/>
    <property type="molecule type" value="Genomic_DNA"/>
</dbReference>
<dbReference type="InterPro" id="IPR036875">
    <property type="entry name" value="Znf_CCHC_sf"/>
</dbReference>
<keyword evidence="1" id="KW-0862">Zinc</keyword>
<dbReference type="InterPro" id="IPR001878">
    <property type="entry name" value="Znf_CCHC"/>
</dbReference>
<comment type="caution">
    <text evidence="3">The sequence shown here is derived from an EMBL/GenBank/DDBJ whole genome shotgun (WGS) entry which is preliminary data.</text>
</comment>
<dbReference type="PANTHER" id="PTHR47481:SF22">
    <property type="entry name" value="RETROTRANSPOSON GAG DOMAIN-CONTAINING PROTEIN"/>
    <property type="match status" value="1"/>
</dbReference>
<protein>
    <recommendedName>
        <fullName evidence="2">CCHC-type domain-containing protein</fullName>
    </recommendedName>
</protein>
<proteinExistence type="predicted"/>
<feature type="domain" description="CCHC-type" evidence="2">
    <location>
        <begin position="158"/>
        <end position="171"/>
    </location>
</feature>
<dbReference type="GO" id="GO:0008270">
    <property type="term" value="F:zinc ion binding"/>
    <property type="evidence" value="ECO:0007669"/>
    <property type="project" value="UniProtKB-KW"/>
</dbReference>
<organism evidence="3 4">
    <name type="scientific">Prunus dulcis</name>
    <name type="common">Almond</name>
    <name type="synonym">Amygdalus dulcis</name>
    <dbReference type="NCBI Taxonomy" id="3755"/>
    <lineage>
        <taxon>Eukaryota</taxon>
        <taxon>Viridiplantae</taxon>
        <taxon>Streptophyta</taxon>
        <taxon>Embryophyta</taxon>
        <taxon>Tracheophyta</taxon>
        <taxon>Spermatophyta</taxon>
        <taxon>Magnoliopsida</taxon>
        <taxon>eudicotyledons</taxon>
        <taxon>Gunneridae</taxon>
        <taxon>Pentapetalae</taxon>
        <taxon>rosids</taxon>
        <taxon>fabids</taxon>
        <taxon>Rosales</taxon>
        <taxon>Rosaceae</taxon>
        <taxon>Amygdaloideae</taxon>
        <taxon>Amygdaleae</taxon>
        <taxon>Prunus</taxon>
    </lineage>
</organism>
<dbReference type="AlphaFoldDB" id="A0AAD4ZKV0"/>
<feature type="domain" description="CCHC-type" evidence="2">
    <location>
        <begin position="126"/>
        <end position="140"/>
    </location>
</feature>